<proteinExistence type="predicted"/>
<geneLocation type="plasmid" evidence="1 2">
    <name>p.3</name>
</geneLocation>
<dbReference type="AlphaFoldDB" id="A0A9W3VGX8"/>
<reference evidence="1 2" key="1">
    <citation type="submission" date="2018-09" db="EMBL/GenBank/DDBJ databases">
        <title>Complete genome of Bacillus thuringiensis strain QZL38.</title>
        <authorList>
            <person name="Song F."/>
        </authorList>
    </citation>
    <scope>NUCLEOTIDE SEQUENCE [LARGE SCALE GENOMIC DNA]</scope>
    <source>
        <strain evidence="1 2">QZL38</strain>
        <plasmid evidence="1 2">p.3</plasmid>
    </source>
</reference>
<dbReference type="Proteomes" id="UP000269847">
    <property type="component" value="Plasmid p.3"/>
</dbReference>
<dbReference type="EMBL" id="CP032610">
    <property type="protein sequence ID" value="AYF85046.1"/>
    <property type="molecule type" value="Genomic_DNA"/>
</dbReference>
<gene>
    <name evidence="1" type="ORF">D7J84_28930</name>
</gene>
<keyword evidence="1" id="KW-0614">Plasmid</keyword>
<dbReference type="RefSeq" id="WP_061457126.1">
    <property type="nucleotide sequence ID" value="NZ_CP014286.1"/>
</dbReference>
<name>A0A9W3VGX8_BACTU</name>
<protein>
    <submittedName>
        <fullName evidence="1">Uncharacterized protein</fullName>
    </submittedName>
</protein>
<evidence type="ECO:0000313" key="1">
    <source>
        <dbReference type="EMBL" id="AYF85046.1"/>
    </source>
</evidence>
<sequence>MGTEMKINRYKGTVGDSSSPVLIEKSEQILVQNGQTQYLSMNMEYNKFDIRTIHVTNDKDVESIISIFDKKQNGLQIYKSNQEKKTYDILAIPCEDKDTTSAAHVFIENKGNEPTLFTIIIKAVSLQ</sequence>
<evidence type="ECO:0000313" key="2">
    <source>
        <dbReference type="Proteomes" id="UP000269847"/>
    </source>
</evidence>
<organism evidence="1 2">
    <name type="scientific">Bacillus thuringiensis</name>
    <dbReference type="NCBI Taxonomy" id="1428"/>
    <lineage>
        <taxon>Bacteria</taxon>
        <taxon>Bacillati</taxon>
        <taxon>Bacillota</taxon>
        <taxon>Bacilli</taxon>
        <taxon>Bacillales</taxon>
        <taxon>Bacillaceae</taxon>
        <taxon>Bacillus</taxon>
        <taxon>Bacillus cereus group</taxon>
    </lineage>
</organism>
<accession>A0A9W3VGX8</accession>